<dbReference type="Proteomes" id="UP000030762">
    <property type="component" value="Unassembled WGS sequence"/>
</dbReference>
<dbReference type="EMBL" id="JH767156">
    <property type="protein sequence ID" value="EQC34074.1"/>
    <property type="molecule type" value="Genomic_DNA"/>
</dbReference>
<reference evidence="1 2" key="1">
    <citation type="submission" date="2012-04" db="EMBL/GenBank/DDBJ databases">
        <title>The Genome Sequence of Saprolegnia declina VS20.</title>
        <authorList>
            <consortium name="The Broad Institute Genome Sequencing Platform"/>
            <person name="Russ C."/>
            <person name="Nusbaum C."/>
            <person name="Tyler B."/>
            <person name="van West P."/>
            <person name="Dieguez-Uribeondo J."/>
            <person name="de Bruijn I."/>
            <person name="Tripathy S."/>
            <person name="Jiang R."/>
            <person name="Young S.K."/>
            <person name="Zeng Q."/>
            <person name="Gargeya S."/>
            <person name="Fitzgerald M."/>
            <person name="Haas B."/>
            <person name="Abouelleil A."/>
            <person name="Alvarado L."/>
            <person name="Arachchi H.M."/>
            <person name="Berlin A."/>
            <person name="Chapman S.B."/>
            <person name="Goldberg J."/>
            <person name="Griggs A."/>
            <person name="Gujja S."/>
            <person name="Hansen M."/>
            <person name="Howarth C."/>
            <person name="Imamovic A."/>
            <person name="Larimer J."/>
            <person name="McCowen C."/>
            <person name="Montmayeur A."/>
            <person name="Murphy C."/>
            <person name="Neiman D."/>
            <person name="Pearson M."/>
            <person name="Priest M."/>
            <person name="Roberts A."/>
            <person name="Saif S."/>
            <person name="Shea T."/>
            <person name="Sisk P."/>
            <person name="Sykes S."/>
            <person name="Wortman J."/>
            <person name="Nusbaum C."/>
            <person name="Birren B."/>
        </authorList>
    </citation>
    <scope>NUCLEOTIDE SEQUENCE [LARGE SCALE GENOMIC DNA]</scope>
    <source>
        <strain evidence="1 2">VS20</strain>
    </source>
</reference>
<organism evidence="1 2">
    <name type="scientific">Saprolegnia diclina (strain VS20)</name>
    <dbReference type="NCBI Taxonomy" id="1156394"/>
    <lineage>
        <taxon>Eukaryota</taxon>
        <taxon>Sar</taxon>
        <taxon>Stramenopiles</taxon>
        <taxon>Oomycota</taxon>
        <taxon>Saprolegniomycetes</taxon>
        <taxon>Saprolegniales</taxon>
        <taxon>Saprolegniaceae</taxon>
        <taxon>Saprolegnia</taxon>
    </lineage>
</organism>
<dbReference type="AlphaFoldDB" id="T0Q885"/>
<evidence type="ECO:0000313" key="2">
    <source>
        <dbReference type="Proteomes" id="UP000030762"/>
    </source>
</evidence>
<accession>T0Q885</accession>
<dbReference type="OMA" id="CTKHALD"/>
<dbReference type="InParanoid" id="T0Q885"/>
<name>T0Q885_SAPDV</name>
<dbReference type="PANTHER" id="PTHR46586:SF3">
    <property type="entry name" value="ANKYRIN REPEAT-CONTAINING PROTEIN"/>
    <property type="match status" value="1"/>
</dbReference>
<evidence type="ECO:0000313" key="1">
    <source>
        <dbReference type="EMBL" id="EQC34074.1"/>
    </source>
</evidence>
<dbReference type="InterPro" id="IPR052050">
    <property type="entry name" value="SecEffector_AnkRepeat"/>
</dbReference>
<dbReference type="PANTHER" id="PTHR46586">
    <property type="entry name" value="ANKYRIN REPEAT-CONTAINING PROTEIN"/>
    <property type="match status" value="1"/>
</dbReference>
<dbReference type="GeneID" id="19949014"/>
<dbReference type="OrthoDB" id="63775at2759"/>
<keyword evidence="2" id="KW-1185">Reference proteome</keyword>
<protein>
    <submittedName>
        <fullName evidence="1">Uncharacterized protein</fullName>
    </submittedName>
</protein>
<proteinExistence type="predicted"/>
<gene>
    <name evidence="1" type="ORF">SDRG_08287</name>
</gene>
<dbReference type="SUPFAM" id="SSF140860">
    <property type="entry name" value="Pseudo ankyrin repeat-like"/>
    <property type="match status" value="1"/>
</dbReference>
<dbReference type="VEuPathDB" id="FungiDB:SDRG_08287"/>
<sequence>MRRLIGHALLTRQLDTMQSPLVGRAVAPCAQTQRSVTFFTAAASGSHFSFSHSTSTTTMASGDVAFAVLTNGPLLDSILSYQHGLSQGVSKIVMGYRKKTKHALVCKKQKQALLASPDMFRAYVLLKLIEKKDVRSAKALMAERPTGYTCPSFEGGYLYGINTAAQLRDTALVTFLHKQNVGKCTKHALDTAASNGDYEIAEFLVMNRDEGCSLAGFMLAEKHGHTKVLEFLREHRPRDQNKCPPVDPKFSLLPTWFVNL</sequence>
<dbReference type="RefSeq" id="XP_008612386.1">
    <property type="nucleotide sequence ID" value="XM_008614164.1"/>
</dbReference>